<dbReference type="InterPro" id="IPR002130">
    <property type="entry name" value="Cyclophilin-type_PPIase_dom"/>
</dbReference>
<dbReference type="InterPro" id="IPR029000">
    <property type="entry name" value="Cyclophilin-like_dom_sf"/>
</dbReference>
<evidence type="ECO:0000313" key="7">
    <source>
        <dbReference type="EMBL" id="REK77144.1"/>
    </source>
</evidence>
<dbReference type="Pfam" id="PF00160">
    <property type="entry name" value="Pro_isomerase"/>
    <property type="match status" value="1"/>
</dbReference>
<evidence type="ECO:0000259" key="6">
    <source>
        <dbReference type="PROSITE" id="PS50072"/>
    </source>
</evidence>
<evidence type="ECO:0000313" key="8">
    <source>
        <dbReference type="Proteomes" id="UP000261905"/>
    </source>
</evidence>
<gene>
    <name evidence="7" type="ORF">DX130_09105</name>
</gene>
<dbReference type="PANTHER" id="PTHR45625:SF4">
    <property type="entry name" value="PEPTIDYLPROLYL ISOMERASE DOMAIN AND WD REPEAT-CONTAINING PROTEIN 1"/>
    <property type="match status" value="1"/>
</dbReference>
<keyword evidence="8" id="KW-1185">Reference proteome</keyword>
<feature type="domain" description="PPIase cyclophilin-type" evidence="6">
    <location>
        <begin position="72"/>
        <end position="214"/>
    </location>
</feature>
<evidence type="ECO:0000256" key="5">
    <source>
        <dbReference type="RuleBase" id="RU363019"/>
    </source>
</evidence>
<protein>
    <recommendedName>
        <fullName evidence="5">Peptidyl-prolyl cis-trans isomerase</fullName>
        <shortName evidence="5">PPIase</shortName>
        <ecNumber evidence="5">5.2.1.8</ecNumber>
    </recommendedName>
</protein>
<accession>A0A371PLR6</accession>
<proteinExistence type="inferred from homology"/>
<evidence type="ECO:0000256" key="4">
    <source>
        <dbReference type="ARBA" id="ARBA00023235"/>
    </source>
</evidence>
<dbReference type="PANTHER" id="PTHR45625">
    <property type="entry name" value="PEPTIDYL-PROLYL CIS-TRANS ISOMERASE-RELATED"/>
    <property type="match status" value="1"/>
</dbReference>
<dbReference type="EC" id="5.2.1.8" evidence="5"/>
<dbReference type="InterPro" id="IPR044666">
    <property type="entry name" value="Cyclophilin_A-like"/>
</dbReference>
<dbReference type="OrthoDB" id="9807797at2"/>
<dbReference type="AlphaFoldDB" id="A0A371PLR6"/>
<comment type="catalytic activity">
    <reaction evidence="1 5">
        <text>[protein]-peptidylproline (omega=180) = [protein]-peptidylproline (omega=0)</text>
        <dbReference type="Rhea" id="RHEA:16237"/>
        <dbReference type="Rhea" id="RHEA-COMP:10747"/>
        <dbReference type="Rhea" id="RHEA-COMP:10748"/>
        <dbReference type="ChEBI" id="CHEBI:83833"/>
        <dbReference type="ChEBI" id="CHEBI:83834"/>
        <dbReference type="EC" id="5.2.1.8"/>
    </reaction>
</comment>
<comment type="function">
    <text evidence="2 5">PPIases accelerate the folding of proteins. It catalyzes the cis-trans isomerization of proline imidic peptide bonds in oligopeptides.</text>
</comment>
<comment type="similarity">
    <text evidence="5">Belongs to the cyclophilin-type PPIase family.</text>
</comment>
<dbReference type="Gene3D" id="2.40.100.10">
    <property type="entry name" value="Cyclophilin-like"/>
    <property type="match status" value="1"/>
</dbReference>
<dbReference type="SUPFAM" id="SSF50891">
    <property type="entry name" value="Cyclophilin-like"/>
    <property type="match status" value="1"/>
</dbReference>
<evidence type="ECO:0000256" key="2">
    <source>
        <dbReference type="ARBA" id="ARBA00002388"/>
    </source>
</evidence>
<evidence type="ECO:0000256" key="1">
    <source>
        <dbReference type="ARBA" id="ARBA00000971"/>
    </source>
</evidence>
<evidence type="ECO:0000256" key="3">
    <source>
        <dbReference type="ARBA" id="ARBA00023110"/>
    </source>
</evidence>
<reference evidence="7 8" key="1">
    <citation type="submission" date="2018-08" db="EMBL/GenBank/DDBJ databases">
        <title>Paenibacillus sp. M4BSY-1, whole genome shotgun sequence.</title>
        <authorList>
            <person name="Tuo L."/>
        </authorList>
    </citation>
    <scope>NUCLEOTIDE SEQUENCE [LARGE SCALE GENOMIC DNA]</scope>
    <source>
        <strain evidence="7 8">M4BSY-1</strain>
    </source>
</reference>
<organism evidence="7 8">
    <name type="scientific">Paenibacillus paeoniae</name>
    <dbReference type="NCBI Taxonomy" id="2292705"/>
    <lineage>
        <taxon>Bacteria</taxon>
        <taxon>Bacillati</taxon>
        <taxon>Bacillota</taxon>
        <taxon>Bacilli</taxon>
        <taxon>Bacillales</taxon>
        <taxon>Paenibacillaceae</taxon>
        <taxon>Paenibacillus</taxon>
    </lineage>
</organism>
<name>A0A371PLR6_9BACL</name>
<comment type="caution">
    <text evidence="7">The sequence shown here is derived from an EMBL/GenBank/DDBJ whole genome shotgun (WGS) entry which is preliminary data.</text>
</comment>
<dbReference type="GO" id="GO:0003755">
    <property type="term" value="F:peptidyl-prolyl cis-trans isomerase activity"/>
    <property type="evidence" value="ECO:0007669"/>
    <property type="project" value="UniProtKB-UniRule"/>
</dbReference>
<keyword evidence="3 5" id="KW-0697">Rotamase</keyword>
<dbReference type="EMBL" id="QUBQ01000001">
    <property type="protein sequence ID" value="REK77144.1"/>
    <property type="molecule type" value="Genomic_DNA"/>
</dbReference>
<dbReference type="PRINTS" id="PR00153">
    <property type="entry name" value="CSAPPISMRASE"/>
</dbReference>
<dbReference type="PROSITE" id="PS50072">
    <property type="entry name" value="CSA_PPIASE_2"/>
    <property type="match status" value="1"/>
</dbReference>
<keyword evidence="4 5" id="KW-0413">Isomerase</keyword>
<dbReference type="Proteomes" id="UP000261905">
    <property type="component" value="Unassembled WGS sequence"/>
</dbReference>
<dbReference type="PROSITE" id="PS51257">
    <property type="entry name" value="PROKAR_LIPOPROTEIN"/>
    <property type="match status" value="1"/>
</dbReference>
<sequence>MSIRSSRTYRHVLVLIALMLLIAGCGSKDSAVSVPGGKPDSDPDKTISWDRMPQMSIDLDKQYKANIKTNKGEFVVELHAKAAPVTVNNFVFLSNEGFYEGLKFHSVIESFMIQTGDPKGNGTGNAGYRIPDELNSEFIYEEGTVAMFNTGSPNSGSSQFFICTGPEASNLNRQPNYTIFGKVVSGLDTVRHIASSEVQNGSPIEDIVIESITIEAA</sequence>
<dbReference type="CDD" id="cd00317">
    <property type="entry name" value="cyclophilin"/>
    <property type="match status" value="1"/>
</dbReference>
<dbReference type="RefSeq" id="WP_116044562.1">
    <property type="nucleotide sequence ID" value="NZ_QUBQ01000001.1"/>
</dbReference>